<dbReference type="InterPro" id="IPR003789">
    <property type="entry name" value="Asn/Gln_tRNA_amidoTrase-B-like"/>
</dbReference>
<dbReference type="PANTHER" id="PTHR28055">
    <property type="entry name" value="ALTERED INHERITANCE OF MITOCHONDRIA PROTEIN 41, MITOCHONDRIAL"/>
    <property type="match status" value="1"/>
</dbReference>
<dbReference type="InterPro" id="IPR019004">
    <property type="entry name" value="YqeY/Aim41"/>
</dbReference>
<dbReference type="Gene3D" id="1.10.1510.10">
    <property type="entry name" value="Uncharacterised protein YqeY/AIM41 PF09424, N-terminal domain"/>
    <property type="match status" value="1"/>
</dbReference>
<dbReference type="OrthoDB" id="9788127at2"/>
<dbReference type="SUPFAM" id="SSF89095">
    <property type="entry name" value="GatB/YqeY motif"/>
    <property type="match status" value="1"/>
</dbReference>
<organism evidence="1 2">
    <name type="scientific">Parapedobacter composti</name>
    <dbReference type="NCBI Taxonomy" id="623281"/>
    <lineage>
        <taxon>Bacteria</taxon>
        <taxon>Pseudomonadati</taxon>
        <taxon>Bacteroidota</taxon>
        <taxon>Sphingobacteriia</taxon>
        <taxon>Sphingobacteriales</taxon>
        <taxon>Sphingobacteriaceae</taxon>
        <taxon>Parapedobacter</taxon>
    </lineage>
</organism>
<proteinExistence type="predicted"/>
<gene>
    <name evidence="1" type="ORF">SAMN05421747_11432</name>
</gene>
<name>A0A1I1K0T4_9SPHI</name>
<dbReference type="STRING" id="623281.SAMN05421747_11432"/>
<dbReference type="Pfam" id="PF09424">
    <property type="entry name" value="YqeY"/>
    <property type="match status" value="1"/>
</dbReference>
<evidence type="ECO:0000313" key="2">
    <source>
        <dbReference type="Proteomes" id="UP000199577"/>
    </source>
</evidence>
<keyword evidence="2" id="KW-1185">Reference proteome</keyword>
<evidence type="ECO:0000313" key="1">
    <source>
        <dbReference type="EMBL" id="SFC54549.1"/>
    </source>
</evidence>
<dbReference type="Proteomes" id="UP000199577">
    <property type="component" value="Unassembled WGS sequence"/>
</dbReference>
<dbReference type="RefSeq" id="WP_090974246.1">
    <property type="nucleotide sequence ID" value="NZ_FOLL01000014.1"/>
</dbReference>
<dbReference type="Gene3D" id="1.10.10.410">
    <property type="match status" value="1"/>
</dbReference>
<dbReference type="InterPro" id="IPR042184">
    <property type="entry name" value="YqeY/Aim41_N"/>
</dbReference>
<dbReference type="EMBL" id="FOLL01000014">
    <property type="protein sequence ID" value="SFC54549.1"/>
    <property type="molecule type" value="Genomic_DNA"/>
</dbReference>
<sequence length="149" mass="16489">MALQDKIDQDIKSAMLAKDNARLRGLRAIKAAILLAKTEKGPAEALTEEAEIKVLQKLAKQRRESADIYQQQNRDDLYQIEMEELAVIESYLPKQLSQAEIEEEVRQIIAQTGASSPKDMGKVMAAANQRLAGKADGRTISQVAKALLQ</sequence>
<dbReference type="GO" id="GO:0016884">
    <property type="term" value="F:carbon-nitrogen ligase activity, with glutamine as amido-N-donor"/>
    <property type="evidence" value="ECO:0007669"/>
    <property type="project" value="InterPro"/>
</dbReference>
<evidence type="ECO:0008006" key="3">
    <source>
        <dbReference type="Google" id="ProtNLM"/>
    </source>
</evidence>
<accession>A0A1I1K0T4</accession>
<reference evidence="1 2" key="1">
    <citation type="submission" date="2016-10" db="EMBL/GenBank/DDBJ databases">
        <authorList>
            <person name="de Groot N.N."/>
        </authorList>
    </citation>
    <scope>NUCLEOTIDE SEQUENCE [LARGE SCALE GENOMIC DNA]</scope>
    <source>
        <strain evidence="1 2">DSM 22900</strain>
    </source>
</reference>
<dbReference type="PANTHER" id="PTHR28055:SF1">
    <property type="entry name" value="ALTERED INHERITANCE OF MITOCHONDRIA PROTEIN 41, MITOCHONDRIAL"/>
    <property type="match status" value="1"/>
</dbReference>
<dbReference type="AlphaFoldDB" id="A0A1I1K0T4"/>
<dbReference type="InterPro" id="IPR023168">
    <property type="entry name" value="GatB_Yqey_C_2"/>
</dbReference>
<protein>
    <recommendedName>
        <fullName evidence="3">GatB/YqeY domain-containing protein</fullName>
    </recommendedName>
</protein>